<accession>A0A0P1B7E9</accession>
<protein>
    <submittedName>
        <fullName evidence="1">Uncharacterized protein</fullName>
    </submittedName>
</protein>
<reference evidence="2" key="1">
    <citation type="submission" date="2014-09" db="EMBL/GenBank/DDBJ databases">
        <authorList>
            <person name="Sharma Rahul"/>
            <person name="Thines Marco"/>
        </authorList>
    </citation>
    <scope>NUCLEOTIDE SEQUENCE [LARGE SCALE GENOMIC DNA]</scope>
</reference>
<dbReference type="GeneID" id="36403176"/>
<dbReference type="RefSeq" id="XP_024586778.1">
    <property type="nucleotide sequence ID" value="XM_024721706.1"/>
</dbReference>
<evidence type="ECO:0000313" key="2">
    <source>
        <dbReference type="Proteomes" id="UP000054928"/>
    </source>
</evidence>
<evidence type="ECO:0000313" key="1">
    <source>
        <dbReference type="EMBL" id="CEG50409.1"/>
    </source>
</evidence>
<sequence>MPELAFQRTDGRSARYSAWNRTWLLAPESIQILNIMDGHEISSELSLVDFSRWIYELSCIKVTTNGVQLIVRSVLPIINGMAATELVLDGHLQHLRLTPGGISIKLPILKEWWVRDYAGRFADQFSTFKLDFYAFKAKQSIDDQTRSTGKKENIINNLIDLKVRSLVF</sequence>
<proteinExistence type="predicted"/>
<organism evidence="1 2">
    <name type="scientific">Plasmopara halstedii</name>
    <name type="common">Downy mildew of sunflower</name>
    <dbReference type="NCBI Taxonomy" id="4781"/>
    <lineage>
        <taxon>Eukaryota</taxon>
        <taxon>Sar</taxon>
        <taxon>Stramenopiles</taxon>
        <taxon>Oomycota</taxon>
        <taxon>Peronosporomycetes</taxon>
        <taxon>Peronosporales</taxon>
        <taxon>Peronosporaceae</taxon>
        <taxon>Plasmopara</taxon>
    </lineage>
</organism>
<dbReference type="Proteomes" id="UP000054928">
    <property type="component" value="Unassembled WGS sequence"/>
</dbReference>
<name>A0A0P1B7E9_PLAHL</name>
<dbReference type="EMBL" id="CCYD01003137">
    <property type="protein sequence ID" value="CEG50409.1"/>
    <property type="molecule type" value="Genomic_DNA"/>
</dbReference>
<keyword evidence="2" id="KW-1185">Reference proteome</keyword>
<dbReference type="AlphaFoldDB" id="A0A0P1B7E9"/>